<evidence type="ECO:0000256" key="1">
    <source>
        <dbReference type="SAM" id="Phobius"/>
    </source>
</evidence>
<keyword evidence="1" id="KW-0472">Membrane</keyword>
<keyword evidence="1" id="KW-1133">Transmembrane helix</keyword>
<sequence>MTCIKRIHQGTSRPAHDGVFVDEIGFSPDDLRKSDPLRVMIRVPMTTTTAISIGLLCFILFISSHKEQYRIYFSGCFATYNSPPHFPLPFSFSCVHTHLGQFVKLEVSLW</sequence>
<gene>
    <name evidence="2" type="ORF">CIPAW_03G154400</name>
</gene>
<evidence type="ECO:0000313" key="2">
    <source>
        <dbReference type="EMBL" id="KAG6661157.1"/>
    </source>
</evidence>
<dbReference type="Proteomes" id="UP000811609">
    <property type="component" value="Chromosome 3"/>
</dbReference>
<comment type="caution">
    <text evidence="2">The sequence shown here is derived from an EMBL/GenBank/DDBJ whole genome shotgun (WGS) entry which is preliminary data.</text>
</comment>
<evidence type="ECO:0000313" key="3">
    <source>
        <dbReference type="Proteomes" id="UP000811609"/>
    </source>
</evidence>
<keyword evidence="3" id="KW-1185">Reference proteome</keyword>
<protein>
    <submittedName>
        <fullName evidence="2">Uncharacterized protein</fullName>
    </submittedName>
</protein>
<keyword evidence="1" id="KW-0812">Transmembrane</keyword>
<dbReference type="EMBL" id="CM031811">
    <property type="protein sequence ID" value="KAG6661157.1"/>
    <property type="molecule type" value="Genomic_DNA"/>
</dbReference>
<name>A0A8T1R374_CARIL</name>
<proteinExistence type="predicted"/>
<organism evidence="2 3">
    <name type="scientific">Carya illinoinensis</name>
    <name type="common">Pecan</name>
    <dbReference type="NCBI Taxonomy" id="32201"/>
    <lineage>
        <taxon>Eukaryota</taxon>
        <taxon>Viridiplantae</taxon>
        <taxon>Streptophyta</taxon>
        <taxon>Embryophyta</taxon>
        <taxon>Tracheophyta</taxon>
        <taxon>Spermatophyta</taxon>
        <taxon>Magnoliopsida</taxon>
        <taxon>eudicotyledons</taxon>
        <taxon>Gunneridae</taxon>
        <taxon>Pentapetalae</taxon>
        <taxon>rosids</taxon>
        <taxon>fabids</taxon>
        <taxon>Fagales</taxon>
        <taxon>Juglandaceae</taxon>
        <taxon>Carya</taxon>
    </lineage>
</organism>
<accession>A0A8T1R374</accession>
<dbReference type="AlphaFoldDB" id="A0A8T1R374"/>
<feature type="transmembrane region" description="Helical" evidence="1">
    <location>
        <begin position="39"/>
        <end position="62"/>
    </location>
</feature>
<reference evidence="2" key="1">
    <citation type="submission" date="2020-12" db="EMBL/GenBank/DDBJ databases">
        <title>WGS assembly of Carya illinoinensis cv. Pawnee.</title>
        <authorList>
            <person name="Platts A."/>
            <person name="Shu S."/>
            <person name="Wright S."/>
            <person name="Barry K."/>
            <person name="Edger P."/>
            <person name="Pires J.C."/>
            <person name="Schmutz J."/>
        </authorList>
    </citation>
    <scope>NUCLEOTIDE SEQUENCE</scope>
    <source>
        <tissue evidence="2">Leaf</tissue>
    </source>
</reference>